<dbReference type="EMBL" id="DS268110">
    <property type="protein sequence ID" value="KMM68381.1"/>
    <property type="molecule type" value="Genomic_DNA"/>
</dbReference>
<proteinExistence type="predicted"/>
<reference evidence="2" key="2">
    <citation type="journal article" date="2009" name="Genome Res.">
        <title>Comparative genomic analyses of the human fungal pathogens Coccidioides and their relatives.</title>
        <authorList>
            <person name="Sharpton T.J."/>
            <person name="Stajich J.E."/>
            <person name="Rounsley S.D."/>
            <person name="Gardner M.J."/>
            <person name="Wortman J.R."/>
            <person name="Jordar V.S."/>
            <person name="Maiti R."/>
            <person name="Kodira C.D."/>
            <person name="Neafsey D.E."/>
            <person name="Zeng Q."/>
            <person name="Hung C.-Y."/>
            <person name="McMahan C."/>
            <person name="Muszewska A."/>
            <person name="Grynberg M."/>
            <person name="Mandel M.A."/>
            <person name="Kellner E.M."/>
            <person name="Barker B.M."/>
            <person name="Galgiani J.N."/>
            <person name="Orbach M.J."/>
            <person name="Kirkland T.N."/>
            <person name="Cole G.T."/>
            <person name="Henn M.R."/>
            <person name="Birren B.W."/>
            <person name="Taylor J.W."/>
        </authorList>
    </citation>
    <scope>NUCLEOTIDE SEQUENCE [LARGE SCALE GENOMIC DNA]</scope>
    <source>
        <strain evidence="2">RMSCC 3488</strain>
    </source>
</reference>
<reference evidence="1 2" key="1">
    <citation type="submission" date="2007-06" db="EMBL/GenBank/DDBJ databases">
        <title>The Genome Sequence of Coccidioides posadasii RMSCC_3488.</title>
        <authorList>
            <consortium name="Coccidioides Genome Resources Consortium"/>
            <consortium name="The Broad Institute Genome Sequencing Platform"/>
            <person name="Henn M.R."/>
            <person name="Sykes S."/>
            <person name="Young S."/>
            <person name="Jaffe D."/>
            <person name="Berlin A."/>
            <person name="Alvarez P."/>
            <person name="Butler J."/>
            <person name="Gnerre S."/>
            <person name="Grabherr M."/>
            <person name="Mauceli E."/>
            <person name="Brockman W."/>
            <person name="Kodira C."/>
            <person name="Alvarado L."/>
            <person name="Zeng Q."/>
            <person name="Crawford M."/>
            <person name="Antoine C."/>
            <person name="Devon K."/>
            <person name="Galgiani J."/>
            <person name="Orsborn K."/>
            <person name="Lewis M.L."/>
            <person name="Nusbaum C."/>
            <person name="Galagan J."/>
            <person name="Birren B."/>
        </authorList>
    </citation>
    <scope>NUCLEOTIDE SEQUENCE [LARGE SCALE GENOMIC DNA]</scope>
    <source>
        <strain evidence="1 2">RMSCC 3488</strain>
    </source>
</reference>
<evidence type="ECO:0000313" key="1">
    <source>
        <dbReference type="EMBL" id="KMM68381.1"/>
    </source>
</evidence>
<dbReference type="Proteomes" id="UP000054567">
    <property type="component" value="Unassembled WGS sequence"/>
</dbReference>
<gene>
    <name evidence="1" type="ORF">CPAG_04710</name>
</gene>
<accession>A0A0J6F619</accession>
<reference evidence="2" key="3">
    <citation type="journal article" date="2010" name="Genome Res.">
        <title>Population genomic sequencing of Coccidioides fungi reveals recent hybridization and transposon control.</title>
        <authorList>
            <person name="Neafsey D.E."/>
            <person name="Barker B.M."/>
            <person name="Sharpton T.J."/>
            <person name="Stajich J.E."/>
            <person name="Park D.J."/>
            <person name="Whiston E."/>
            <person name="Hung C.-Y."/>
            <person name="McMahan C."/>
            <person name="White J."/>
            <person name="Sykes S."/>
            <person name="Heiman D."/>
            <person name="Young S."/>
            <person name="Zeng Q."/>
            <person name="Abouelleil A."/>
            <person name="Aftuck L."/>
            <person name="Bessette D."/>
            <person name="Brown A."/>
            <person name="FitzGerald M."/>
            <person name="Lui A."/>
            <person name="Macdonald J.P."/>
            <person name="Priest M."/>
            <person name="Orbach M.J."/>
            <person name="Galgiani J.N."/>
            <person name="Kirkland T.N."/>
            <person name="Cole G.T."/>
            <person name="Birren B.W."/>
            <person name="Henn M.R."/>
            <person name="Taylor J.W."/>
            <person name="Rounsley S.D."/>
        </authorList>
    </citation>
    <scope>NUCLEOTIDE SEQUENCE [LARGE SCALE GENOMIC DNA]</scope>
    <source>
        <strain evidence="2">RMSCC 3488</strain>
    </source>
</reference>
<evidence type="ECO:0000313" key="2">
    <source>
        <dbReference type="Proteomes" id="UP000054567"/>
    </source>
</evidence>
<sequence>MMLPLWYHYRGAASQVGSLFRVGKKLRLGISFNYIEESYPRKADKRGASSVTRRMLAEREAQIDAEHTSGQSSVWREIYRMMRCPGPPCRQEAQYCWQDSVGKKHYRLRTHHLRSLVRYVEQGGVLETHDDVPDTIREQLYAEEQQSVERQQPNYL</sequence>
<dbReference type="OrthoDB" id="4187842at2759"/>
<dbReference type="VEuPathDB" id="FungiDB:CPAG_04710"/>
<dbReference type="AlphaFoldDB" id="A0A0J6F619"/>
<name>A0A0J6F619_COCPO</name>
<organism evidence="1 2">
    <name type="scientific">Coccidioides posadasii RMSCC 3488</name>
    <dbReference type="NCBI Taxonomy" id="454284"/>
    <lineage>
        <taxon>Eukaryota</taxon>
        <taxon>Fungi</taxon>
        <taxon>Dikarya</taxon>
        <taxon>Ascomycota</taxon>
        <taxon>Pezizomycotina</taxon>
        <taxon>Eurotiomycetes</taxon>
        <taxon>Eurotiomycetidae</taxon>
        <taxon>Onygenales</taxon>
        <taxon>Onygenaceae</taxon>
        <taxon>Coccidioides</taxon>
    </lineage>
</organism>
<protein>
    <submittedName>
        <fullName evidence="1">Uncharacterized protein</fullName>
    </submittedName>
</protein>